<dbReference type="Proteomes" id="UP000427906">
    <property type="component" value="Chromosome"/>
</dbReference>
<sequence>MTDTEKAVEDTIARAGEDLFQYAIDRNDMNVILGTLPLASPEQRGTMEYEIQLLRIISVGWAVSFFLADDGPKAEIGQHFWEHVRVFSGTLSTSASLTVGSDIDYFDILKQRLDYYVAALDAAGKIPEPARAIGPAFAGVCGDEDDACAILAGTKMFSHAINAVREYLGETVMKQGRDGDGA</sequence>
<evidence type="ECO:0000313" key="2">
    <source>
        <dbReference type="Proteomes" id="UP000427906"/>
    </source>
</evidence>
<keyword evidence="2" id="KW-1185">Reference proteome</keyword>
<dbReference type="RefSeq" id="WP_155316895.1">
    <property type="nucleotide sequence ID" value="NZ_AP021874.1"/>
</dbReference>
<accession>A0A5K7YIL9</accession>
<organism evidence="1 2">
    <name type="scientific">Desulfosarcina alkanivorans</name>
    <dbReference type="NCBI Taxonomy" id="571177"/>
    <lineage>
        <taxon>Bacteria</taxon>
        <taxon>Pseudomonadati</taxon>
        <taxon>Thermodesulfobacteriota</taxon>
        <taxon>Desulfobacteria</taxon>
        <taxon>Desulfobacterales</taxon>
        <taxon>Desulfosarcinaceae</taxon>
        <taxon>Desulfosarcina</taxon>
    </lineage>
</organism>
<dbReference type="OrthoDB" id="5416968at2"/>
<proteinExistence type="predicted"/>
<gene>
    <name evidence="1" type="ORF">DSCA_27080</name>
</gene>
<protein>
    <submittedName>
        <fullName evidence="1">Uncharacterized protein</fullName>
    </submittedName>
</protein>
<dbReference type="KEGG" id="dalk:DSCA_27080"/>
<reference evidence="1 2" key="1">
    <citation type="submission" date="2019-11" db="EMBL/GenBank/DDBJ databases">
        <title>Comparative genomics of hydrocarbon-degrading Desulfosarcina strains.</title>
        <authorList>
            <person name="Watanabe M."/>
            <person name="Kojima H."/>
            <person name="Fukui M."/>
        </authorList>
    </citation>
    <scope>NUCLEOTIDE SEQUENCE [LARGE SCALE GENOMIC DNA]</scope>
    <source>
        <strain evidence="1 2">PL12</strain>
    </source>
</reference>
<evidence type="ECO:0000313" key="1">
    <source>
        <dbReference type="EMBL" id="BBO68778.1"/>
    </source>
</evidence>
<dbReference type="EMBL" id="AP021874">
    <property type="protein sequence ID" value="BBO68778.1"/>
    <property type="molecule type" value="Genomic_DNA"/>
</dbReference>
<dbReference type="AlphaFoldDB" id="A0A5K7YIL9"/>
<name>A0A5K7YIL9_9BACT</name>